<comment type="similarity">
    <text evidence="1">Belongs to the type-I restriction system S methylase family.</text>
</comment>
<feature type="domain" description="Type I restriction modification DNA specificity" evidence="5">
    <location>
        <begin position="86"/>
        <end position="240"/>
    </location>
</feature>
<dbReference type="EMBL" id="MSPT01000019">
    <property type="protein sequence ID" value="ONK25997.1"/>
    <property type="molecule type" value="Genomic_DNA"/>
</dbReference>
<name>A0AB36JKK3_9STRE</name>
<dbReference type="RefSeq" id="WP_077063945.1">
    <property type="nucleotide sequence ID" value="NZ_MSPT01000019.1"/>
</dbReference>
<dbReference type="InterPro" id="IPR000055">
    <property type="entry name" value="Restrct_endonuc_typeI_TRD"/>
</dbReference>
<keyword evidence="2" id="KW-0680">Restriction system</keyword>
<evidence type="ECO:0000256" key="2">
    <source>
        <dbReference type="ARBA" id="ARBA00022747"/>
    </source>
</evidence>
<dbReference type="PANTHER" id="PTHR43140:SF1">
    <property type="entry name" value="TYPE I RESTRICTION ENZYME ECOKI SPECIFICITY SUBUNIT"/>
    <property type="match status" value="1"/>
</dbReference>
<dbReference type="GO" id="GO:0003677">
    <property type="term" value="F:DNA binding"/>
    <property type="evidence" value="ECO:0007669"/>
    <property type="project" value="UniProtKB-KW"/>
</dbReference>
<feature type="domain" description="Type I restriction modification DNA specificity" evidence="5">
    <location>
        <begin position="332"/>
        <end position="486"/>
    </location>
</feature>
<proteinExistence type="inferred from homology"/>
<evidence type="ECO:0000313" key="7">
    <source>
        <dbReference type="Proteomes" id="UP000188600"/>
    </source>
</evidence>
<evidence type="ECO:0000256" key="4">
    <source>
        <dbReference type="ARBA" id="ARBA00038652"/>
    </source>
</evidence>
<evidence type="ECO:0000259" key="5">
    <source>
        <dbReference type="Pfam" id="PF01420"/>
    </source>
</evidence>
<dbReference type="InterPro" id="IPR044946">
    <property type="entry name" value="Restrct_endonuc_typeI_TRD_sf"/>
</dbReference>
<dbReference type="SUPFAM" id="SSF116734">
    <property type="entry name" value="DNA methylase specificity domain"/>
    <property type="match status" value="2"/>
</dbReference>
<comment type="caution">
    <text evidence="6">The sequence shown here is derived from an EMBL/GenBank/DDBJ whole genome shotgun (WGS) entry which is preliminary data.</text>
</comment>
<evidence type="ECO:0000256" key="1">
    <source>
        <dbReference type="ARBA" id="ARBA00010923"/>
    </source>
</evidence>
<dbReference type="AlphaFoldDB" id="A0AB36JKK3"/>
<keyword evidence="3" id="KW-0238">DNA-binding</keyword>
<dbReference type="Proteomes" id="UP000188600">
    <property type="component" value="Unassembled WGS sequence"/>
</dbReference>
<dbReference type="Gene3D" id="3.90.220.20">
    <property type="entry name" value="DNA methylase specificity domains"/>
    <property type="match status" value="2"/>
</dbReference>
<evidence type="ECO:0000313" key="6">
    <source>
        <dbReference type="EMBL" id="ONK25997.1"/>
    </source>
</evidence>
<dbReference type="GO" id="GO:0009307">
    <property type="term" value="P:DNA restriction-modification system"/>
    <property type="evidence" value="ECO:0007669"/>
    <property type="project" value="UniProtKB-KW"/>
</dbReference>
<comment type="subunit">
    <text evidence="4">The methyltransferase is composed of M and S polypeptides.</text>
</comment>
<evidence type="ECO:0000256" key="3">
    <source>
        <dbReference type="ARBA" id="ARBA00023125"/>
    </source>
</evidence>
<reference evidence="6 7" key="1">
    <citation type="submission" date="2016-12" db="EMBL/GenBank/DDBJ databases">
        <authorList>
            <person name="Gulvik C.A."/>
        </authorList>
    </citation>
    <scope>NUCLEOTIDE SEQUENCE [LARGE SCALE GENOMIC DNA]</scope>
    <source>
        <strain evidence="6 7">12-5291</strain>
    </source>
</reference>
<dbReference type="Pfam" id="PF01420">
    <property type="entry name" value="Methylase_S"/>
    <property type="match status" value="2"/>
</dbReference>
<gene>
    <name evidence="6" type="ORF">BVE86_08640</name>
</gene>
<protein>
    <recommendedName>
        <fullName evidence="5">Type I restriction modification DNA specificity domain-containing protein</fullName>
    </recommendedName>
</protein>
<organism evidence="6 7">
    <name type="scientific">Streptococcus azizii</name>
    <dbReference type="NCBI Taxonomy" id="1579424"/>
    <lineage>
        <taxon>Bacteria</taxon>
        <taxon>Bacillati</taxon>
        <taxon>Bacillota</taxon>
        <taxon>Bacilli</taxon>
        <taxon>Lactobacillales</taxon>
        <taxon>Streptococcaceae</taxon>
        <taxon>Streptococcus</taxon>
    </lineage>
</organism>
<sequence length="494" mass="56498">MIDTKALREKILDLAMRGKLVPQDPNDEPASELLKRIKAEKEELIKQKKIKPDKNESEIFKTEDGSYYEKFADGIVKSVEVPYEIPEGWEWVRIKSIYWNLGQRTPSNDFYYLDTGTIDNNCQKLDKMQISKVSCREAPSRARKIVQKDSVIFSTVRSYLKNIAVIAVDNPEDYIASTAFIVLDTLLHSSFLLFVLTSQFFLKQVSEKSTGSNYPAINDKNFNSLFIPIPPLNEQNRITEQIKFGFESIGKIDKNQSDLQQLSEQLRQKVLDVAMQGKLVAQDPNDEPASVLLEKIRAEKQRLFEEGKLKKKDLIEIEPVLTDDNAYYRNLPESWEVSTLGNIINLISGRDLRINKIIEQPDLEGIPYITGASDFHDGTVVTNRQTLEPQVTSEIGDILITVKGTVGKLGINPYFKAHIARQVMAISPYVLDKIFLQYFLLYKIFEIKSQSQSMIPGISREVLLKLTIQLPPKEEQKRISNFIQLVFEVIDQVN</sequence>
<dbReference type="PANTHER" id="PTHR43140">
    <property type="entry name" value="TYPE-1 RESTRICTION ENZYME ECOKI SPECIFICITY PROTEIN"/>
    <property type="match status" value="1"/>
</dbReference>
<accession>A0AB36JKK3</accession>
<dbReference type="InterPro" id="IPR051212">
    <property type="entry name" value="Type-I_RE_S_subunit"/>
</dbReference>